<evidence type="ECO:0000256" key="1">
    <source>
        <dbReference type="ARBA" id="ARBA00005531"/>
    </source>
</evidence>
<gene>
    <name evidence="7" type="ORF">EKH77_30005</name>
</gene>
<name>A0A3S9PR82_STRLT</name>
<evidence type="ECO:0000313" key="7">
    <source>
        <dbReference type="EMBL" id="AZQ74871.1"/>
    </source>
</evidence>
<evidence type="ECO:0000256" key="4">
    <source>
        <dbReference type="PIRSR" id="PIRSR000451-1"/>
    </source>
</evidence>
<accession>A0A3S9PR82</accession>
<keyword evidence="2" id="KW-0808">Transferase</keyword>
<protein>
    <submittedName>
        <fullName evidence="7">Type III polyketide synthase</fullName>
    </submittedName>
</protein>
<dbReference type="GO" id="GO:0016747">
    <property type="term" value="F:acyltransferase activity, transferring groups other than amino-acyl groups"/>
    <property type="evidence" value="ECO:0007669"/>
    <property type="project" value="InterPro"/>
</dbReference>
<dbReference type="Proteomes" id="UP000267900">
    <property type="component" value="Chromosome"/>
</dbReference>
<organism evidence="7 8">
    <name type="scientific">Streptomyces luteoverticillatus</name>
    <name type="common">Streptoverticillium luteoverticillatus</name>
    <dbReference type="NCBI Taxonomy" id="66425"/>
    <lineage>
        <taxon>Bacteria</taxon>
        <taxon>Bacillati</taxon>
        <taxon>Actinomycetota</taxon>
        <taxon>Actinomycetes</taxon>
        <taxon>Kitasatosporales</taxon>
        <taxon>Streptomycetaceae</taxon>
        <taxon>Streptomyces</taxon>
    </lineage>
</organism>
<dbReference type="OrthoDB" id="4334218at2"/>
<evidence type="ECO:0000259" key="6">
    <source>
        <dbReference type="Pfam" id="PF02797"/>
    </source>
</evidence>
<feature type="domain" description="Chalcone/stilbene synthase C-terminal" evidence="6">
    <location>
        <begin position="228"/>
        <end position="360"/>
    </location>
</feature>
<dbReference type="PANTHER" id="PTHR11877:SF99">
    <property type="entry name" value="1,3,6,8-TETRAHYDROXYNAPHTHALENE SYNTHASE"/>
    <property type="match status" value="1"/>
</dbReference>
<dbReference type="PIRSF" id="PIRSF000451">
    <property type="entry name" value="PKS_III"/>
    <property type="match status" value="1"/>
</dbReference>
<dbReference type="Pfam" id="PF00195">
    <property type="entry name" value="Chal_sti_synt_N"/>
    <property type="match status" value="1"/>
</dbReference>
<evidence type="ECO:0000259" key="5">
    <source>
        <dbReference type="Pfam" id="PF00195"/>
    </source>
</evidence>
<evidence type="ECO:0000256" key="2">
    <source>
        <dbReference type="ARBA" id="ARBA00022679"/>
    </source>
</evidence>
<keyword evidence="8" id="KW-1185">Reference proteome</keyword>
<dbReference type="InterPro" id="IPR001099">
    <property type="entry name" value="Chalcone/stilbene_synt_N"/>
</dbReference>
<comment type="similarity">
    <text evidence="1">Belongs to the thiolase-like superfamily. Chalcone/stilbene synthases family.</text>
</comment>
<dbReference type="EMBL" id="CP034587">
    <property type="protein sequence ID" value="AZQ74871.1"/>
    <property type="molecule type" value="Genomic_DNA"/>
</dbReference>
<dbReference type="Pfam" id="PF02797">
    <property type="entry name" value="Chal_sti_synt_C"/>
    <property type="match status" value="1"/>
</dbReference>
<dbReference type="GO" id="GO:0030639">
    <property type="term" value="P:polyketide biosynthetic process"/>
    <property type="evidence" value="ECO:0007669"/>
    <property type="project" value="TreeGrafter"/>
</dbReference>
<sequence>MRGWLSEAIRVSLARLFPGSSVSTVCRPVLCLPEHTVTLDEAVSHMGALHSGHPRIGTAQRLMRNTSVRTRHLVDPFADVVRPRTFGERMRRYAEAGTELGARAARGALAEAGTAPDEVDHLVLVSCTGYLLPGLDARVAGRLGLRRDVRRLAFTQVGCAGGAYALARARELAAVRPGSVTLIVAVELCSLSYQPGDDRIASFVSTALFGDAAAACVVREDRPGLRLDASYEDLAPDTLGHISYEVDELGFHFDTNPRISRVVAEAMPGLRRWLEDETPVLAPQPDFLVGHTGGPRIMYEVSKGLGIPPAMFELSENSLTRRGNTASVVVLDVLEQTFDDPPRAGAQGLVVAFGPGVTTVAVTGTWV</sequence>
<dbReference type="InterPro" id="IPR011141">
    <property type="entry name" value="Polyketide_synthase_type-III"/>
</dbReference>
<evidence type="ECO:0000313" key="8">
    <source>
        <dbReference type="Proteomes" id="UP000267900"/>
    </source>
</evidence>
<proteinExistence type="inferred from homology"/>
<feature type="active site" description="Acyl-thioester intermediate" evidence="4">
    <location>
        <position position="159"/>
    </location>
</feature>
<dbReference type="Gene3D" id="3.40.47.10">
    <property type="match status" value="2"/>
</dbReference>
<dbReference type="SUPFAM" id="SSF53901">
    <property type="entry name" value="Thiolase-like"/>
    <property type="match status" value="2"/>
</dbReference>
<dbReference type="InterPro" id="IPR012328">
    <property type="entry name" value="Chalcone/stilbene_synt_C"/>
</dbReference>
<dbReference type="AlphaFoldDB" id="A0A3S9PR82"/>
<reference evidence="7 8" key="1">
    <citation type="submission" date="2018-12" db="EMBL/GenBank/DDBJ databases">
        <title>The whole draft genome of Streptomyce luteoverticillatus CGMCC 15060.</title>
        <authorList>
            <person name="Feng Z."/>
            <person name="Chen G."/>
            <person name="Zhang J."/>
            <person name="Zhu H."/>
            <person name="Yu X."/>
            <person name="Zhang W."/>
            <person name="Zhang X."/>
        </authorList>
    </citation>
    <scope>NUCLEOTIDE SEQUENCE [LARGE SCALE GENOMIC DNA]</scope>
    <source>
        <strain evidence="7 8">CGMCC 15060</strain>
    </source>
</reference>
<evidence type="ECO:0000256" key="3">
    <source>
        <dbReference type="ARBA" id="ARBA00023315"/>
    </source>
</evidence>
<feature type="domain" description="Chalcone/stilbene synthase N-terminal" evidence="5">
    <location>
        <begin position="85"/>
        <end position="220"/>
    </location>
</feature>
<keyword evidence="3" id="KW-0012">Acyltransferase</keyword>
<dbReference type="PANTHER" id="PTHR11877">
    <property type="entry name" value="HYDROXYMETHYLGLUTARYL-COA SYNTHASE"/>
    <property type="match status" value="1"/>
</dbReference>
<dbReference type="InterPro" id="IPR016039">
    <property type="entry name" value="Thiolase-like"/>
</dbReference>